<dbReference type="InterPro" id="IPR059226">
    <property type="entry name" value="Choice_anch_Q_dom"/>
</dbReference>
<dbReference type="AlphaFoldDB" id="X1G4U7"/>
<evidence type="ECO:0000313" key="1">
    <source>
        <dbReference type="EMBL" id="GAH39850.1"/>
    </source>
</evidence>
<comment type="caution">
    <text evidence="1">The sequence shown here is derived from an EMBL/GenBank/DDBJ whole genome shotgun (WGS) entry which is preliminary data.</text>
</comment>
<name>X1G4U7_9ZZZZ</name>
<reference evidence="1" key="1">
    <citation type="journal article" date="2014" name="Front. Microbiol.">
        <title>High frequency of phylogenetically diverse reductive dehalogenase-homologous genes in deep subseafloor sedimentary metagenomes.</title>
        <authorList>
            <person name="Kawai M."/>
            <person name="Futagami T."/>
            <person name="Toyoda A."/>
            <person name="Takaki Y."/>
            <person name="Nishi S."/>
            <person name="Hori S."/>
            <person name="Arai W."/>
            <person name="Tsubouchi T."/>
            <person name="Morono Y."/>
            <person name="Uchiyama I."/>
            <person name="Ito T."/>
            <person name="Fujiyama A."/>
            <person name="Inagaki F."/>
            <person name="Takami H."/>
        </authorList>
    </citation>
    <scope>NUCLEOTIDE SEQUENCE</scope>
    <source>
        <strain evidence="1">Expedition CK06-06</strain>
    </source>
</reference>
<dbReference type="SUPFAM" id="SSF51126">
    <property type="entry name" value="Pectin lyase-like"/>
    <property type="match status" value="1"/>
</dbReference>
<dbReference type="NCBIfam" id="NF041518">
    <property type="entry name" value="choice_anch_Q"/>
    <property type="match status" value="1"/>
</dbReference>
<protein>
    <submittedName>
        <fullName evidence="1">Uncharacterized protein</fullName>
    </submittedName>
</protein>
<accession>X1G4U7</accession>
<sequence length="101" mass="10361">GFAGTDSLNNIQAAAAGDYHLLEGSPCVDAGDPSFVAAPDETDIDGEPRVLGAEIDIGADELAAPVLAEVKITPKTLNIPSNGKWISCSVTPSTLQRTLTP</sequence>
<feature type="non-terminal residue" evidence="1">
    <location>
        <position position="1"/>
    </location>
</feature>
<dbReference type="EMBL" id="BARU01009652">
    <property type="protein sequence ID" value="GAH39850.1"/>
    <property type="molecule type" value="Genomic_DNA"/>
</dbReference>
<dbReference type="InterPro" id="IPR011050">
    <property type="entry name" value="Pectin_lyase_fold/virulence"/>
</dbReference>
<organism evidence="1">
    <name type="scientific">marine sediment metagenome</name>
    <dbReference type="NCBI Taxonomy" id="412755"/>
    <lineage>
        <taxon>unclassified sequences</taxon>
        <taxon>metagenomes</taxon>
        <taxon>ecological metagenomes</taxon>
    </lineage>
</organism>
<gene>
    <name evidence="1" type="ORF">S03H2_18587</name>
</gene>
<proteinExistence type="predicted"/>